<protein>
    <submittedName>
        <fullName evidence="1">Cytosine deaminase</fullName>
    </submittedName>
</protein>
<dbReference type="SUPFAM" id="SSF51338">
    <property type="entry name" value="Composite domain of metallo-dependent hydrolases"/>
    <property type="match status" value="1"/>
</dbReference>
<evidence type="ECO:0000313" key="2">
    <source>
        <dbReference type="Proteomes" id="UP000494110"/>
    </source>
</evidence>
<dbReference type="GO" id="GO:0016810">
    <property type="term" value="F:hydrolase activity, acting on carbon-nitrogen (but not peptide) bonds"/>
    <property type="evidence" value="ECO:0007669"/>
    <property type="project" value="InterPro"/>
</dbReference>
<gene>
    <name evidence="1" type="ORF">BLA39750_03224</name>
</gene>
<dbReference type="Gene3D" id="2.30.40.10">
    <property type="entry name" value="Urease, subunit C, domain 1"/>
    <property type="match status" value="1"/>
</dbReference>
<evidence type="ECO:0000313" key="1">
    <source>
        <dbReference type="EMBL" id="VWD11027.1"/>
    </source>
</evidence>
<reference evidence="1 2" key="1">
    <citation type="submission" date="2019-09" db="EMBL/GenBank/DDBJ databases">
        <authorList>
            <person name="Depoorter E."/>
        </authorList>
    </citation>
    <scope>NUCLEOTIDE SEQUENCE [LARGE SCALE GENOMIC DNA]</scope>
    <source>
        <strain evidence="1">R-39750</strain>
    </source>
</reference>
<sequence>MNLFNVRLRGRGIAAGRPANLVVPDADSDYEAVRQQAKATLLIRHGKVILPREPERVAYPE</sequence>
<dbReference type="InterPro" id="IPR011059">
    <property type="entry name" value="Metal-dep_hydrolase_composite"/>
</dbReference>
<organism evidence="1 2">
    <name type="scientific">Burkholderia lata (strain ATCC 17760 / DSM 23089 / LMG 22485 / NCIMB 9086 / R18194 / 383)</name>
    <dbReference type="NCBI Taxonomy" id="482957"/>
    <lineage>
        <taxon>Bacteria</taxon>
        <taxon>Pseudomonadati</taxon>
        <taxon>Pseudomonadota</taxon>
        <taxon>Betaproteobacteria</taxon>
        <taxon>Burkholderiales</taxon>
        <taxon>Burkholderiaceae</taxon>
        <taxon>Burkholderia</taxon>
        <taxon>Burkholderia cepacia complex</taxon>
    </lineage>
</organism>
<dbReference type="Proteomes" id="UP000494110">
    <property type="component" value="Unassembled WGS sequence"/>
</dbReference>
<dbReference type="AlphaFoldDB" id="A0A6P2XPM5"/>
<accession>A0A6P2XPM5</accession>
<name>A0A6P2XPM5_BURL3</name>
<dbReference type="EMBL" id="CABVQN010000014">
    <property type="protein sequence ID" value="VWD11027.1"/>
    <property type="molecule type" value="Genomic_DNA"/>
</dbReference>
<proteinExistence type="predicted"/>